<keyword evidence="8" id="KW-1185">Reference proteome</keyword>
<keyword evidence="2" id="KW-0479">Metal-binding</keyword>
<dbReference type="Proteomes" id="UP000502928">
    <property type="component" value="Chromosome"/>
</dbReference>
<keyword evidence="4" id="KW-0106">Calcium</keyword>
<gene>
    <name evidence="7" type="ORF">GVT53_02525</name>
</gene>
<organism evidence="7 8">
    <name type="scientific">Flagellimonas oceani</name>
    <dbReference type="NCBI Taxonomy" id="2698672"/>
    <lineage>
        <taxon>Bacteria</taxon>
        <taxon>Pseudomonadati</taxon>
        <taxon>Bacteroidota</taxon>
        <taxon>Flavobacteriia</taxon>
        <taxon>Flavobacteriales</taxon>
        <taxon>Flavobacteriaceae</taxon>
        <taxon>Flagellimonas</taxon>
    </lineage>
</organism>
<dbReference type="GO" id="GO:0004065">
    <property type="term" value="F:arylsulfatase activity"/>
    <property type="evidence" value="ECO:0007669"/>
    <property type="project" value="TreeGrafter"/>
</dbReference>
<dbReference type="PANTHER" id="PTHR42693:SF53">
    <property type="entry name" value="ENDO-4-O-SULFATASE"/>
    <property type="match status" value="1"/>
</dbReference>
<dbReference type="InterPro" id="IPR050738">
    <property type="entry name" value="Sulfatase"/>
</dbReference>
<dbReference type="SUPFAM" id="SSF53649">
    <property type="entry name" value="Alkaline phosphatase-like"/>
    <property type="match status" value="1"/>
</dbReference>
<evidence type="ECO:0000256" key="3">
    <source>
        <dbReference type="ARBA" id="ARBA00022801"/>
    </source>
</evidence>
<feature type="domain" description="Sulfatase N-terminal" evidence="5">
    <location>
        <begin position="40"/>
        <end position="183"/>
    </location>
</feature>
<dbReference type="KEGG" id="mut:GVT53_02525"/>
<evidence type="ECO:0000313" key="7">
    <source>
        <dbReference type="EMBL" id="QII43602.1"/>
    </source>
</evidence>
<dbReference type="InterPro" id="IPR017850">
    <property type="entry name" value="Alkaline_phosphatase_core_sf"/>
</dbReference>
<protein>
    <submittedName>
        <fullName evidence="7">Sulfatase</fullName>
    </submittedName>
</protein>
<reference evidence="7 8" key="1">
    <citation type="submission" date="2020-02" db="EMBL/GenBank/DDBJ databases">
        <title>Complete genome of Muricauda sp. 501str8.</title>
        <authorList>
            <person name="Dong B."/>
            <person name="Zhu S."/>
            <person name="Yang J."/>
            <person name="Chen J."/>
        </authorList>
    </citation>
    <scope>NUCLEOTIDE SEQUENCE [LARGE SCALE GENOMIC DNA]</scope>
    <source>
        <strain evidence="7 8">501str8</strain>
    </source>
</reference>
<comment type="similarity">
    <text evidence="1">Belongs to the sulfatase family.</text>
</comment>
<dbReference type="InterPro" id="IPR024607">
    <property type="entry name" value="Sulfatase_CS"/>
</dbReference>
<evidence type="ECO:0000259" key="5">
    <source>
        <dbReference type="Pfam" id="PF00884"/>
    </source>
</evidence>
<evidence type="ECO:0000256" key="1">
    <source>
        <dbReference type="ARBA" id="ARBA00008779"/>
    </source>
</evidence>
<evidence type="ECO:0000259" key="6">
    <source>
        <dbReference type="Pfam" id="PF16347"/>
    </source>
</evidence>
<dbReference type="EMBL" id="CP049616">
    <property type="protein sequence ID" value="QII43602.1"/>
    <property type="molecule type" value="Genomic_DNA"/>
</dbReference>
<dbReference type="CDD" id="cd16027">
    <property type="entry name" value="SGSH"/>
    <property type="match status" value="1"/>
</dbReference>
<dbReference type="Pfam" id="PF16347">
    <property type="entry name" value="SGSH_C"/>
    <property type="match status" value="1"/>
</dbReference>
<proteinExistence type="inferred from homology"/>
<dbReference type="RefSeq" id="WP_166247271.1">
    <property type="nucleotide sequence ID" value="NZ_CP049616.1"/>
</dbReference>
<sequence length="580" mass="66624">MFKSLIPWKNYSRRIRRVLLLIVILIIFCFFTASFGQKKPNIVWIVCEDISPFLGAYGDSIVKTPNIDSLAREAVLFTKAYTTAGVCAPSRSSIITGMHAISIGAQHMRTLSSSPFFMPQGLPSYSAVLPDYVKAFPEYLRAKGYYTTNNYKEDYQFEEPVTVWDDSSPAASYKYRPKNTPFFSVFNLAITHESKLMVSPDSIRYDPNDMKLPPYYVDTETARNDMAVLYTRIEQMDRAVGEIVGGLKNNKVYDDSYVIFFSDHGGCMPWTKREILERGTHIPLIVKYPKNRFAGTKDDRLVSAVDLAPTMLSIAGIEPPDHLQGTAFLGPLKKKEERKYVFAARDRMANKYDRVRSVSDGNFRYVYNFMPELPKYQDLQYRKGIPTMKEILELHEMGRLDNPNLLDWFAKNKPTEELYHTKMDPNEVRNLADEPQYTAKKKELKEALFDWIAEVGDLSSIPEKEMVFNNWWKNKKGPPKTSPPKVIRNKKGYTIECGTKGASIGYRIVEQNNQALNSKRRTESWDFGFTIDQNKTVAYVDVPQPWKVYQGETIKLKKGQTLLINAHRIGYLPSEVTYTH</sequence>
<dbReference type="InterPro" id="IPR000917">
    <property type="entry name" value="Sulfatase_N"/>
</dbReference>
<evidence type="ECO:0000313" key="8">
    <source>
        <dbReference type="Proteomes" id="UP000502928"/>
    </source>
</evidence>
<dbReference type="AlphaFoldDB" id="A0A6G7IZI1"/>
<name>A0A6G7IZI1_9FLAO</name>
<evidence type="ECO:0000256" key="2">
    <source>
        <dbReference type="ARBA" id="ARBA00022723"/>
    </source>
</evidence>
<dbReference type="PROSITE" id="PS00523">
    <property type="entry name" value="SULFATASE_1"/>
    <property type="match status" value="1"/>
</dbReference>
<dbReference type="PANTHER" id="PTHR42693">
    <property type="entry name" value="ARYLSULFATASE FAMILY MEMBER"/>
    <property type="match status" value="1"/>
</dbReference>
<dbReference type="GO" id="GO:0046872">
    <property type="term" value="F:metal ion binding"/>
    <property type="evidence" value="ECO:0007669"/>
    <property type="project" value="UniProtKB-KW"/>
</dbReference>
<evidence type="ECO:0000256" key="4">
    <source>
        <dbReference type="ARBA" id="ARBA00022837"/>
    </source>
</evidence>
<dbReference type="Gene3D" id="3.40.720.10">
    <property type="entry name" value="Alkaline Phosphatase, subunit A"/>
    <property type="match status" value="1"/>
</dbReference>
<feature type="domain" description="N-sulphoglucosamine sulphohydrolase C-terminal" evidence="6">
    <location>
        <begin position="271"/>
        <end position="340"/>
    </location>
</feature>
<dbReference type="InterPro" id="IPR032506">
    <property type="entry name" value="SGSH_C"/>
</dbReference>
<accession>A0A6G7IZI1</accession>
<keyword evidence="3" id="KW-0378">Hydrolase</keyword>
<dbReference type="Pfam" id="PF00884">
    <property type="entry name" value="Sulfatase"/>
    <property type="match status" value="1"/>
</dbReference>